<feature type="region of interest" description="Disordered" evidence="1">
    <location>
        <begin position="1"/>
        <end position="27"/>
    </location>
</feature>
<evidence type="ECO:0000313" key="2">
    <source>
        <dbReference type="EMBL" id="GFU19381.1"/>
    </source>
</evidence>
<dbReference type="Proteomes" id="UP000887013">
    <property type="component" value="Unassembled WGS sequence"/>
</dbReference>
<evidence type="ECO:0000256" key="1">
    <source>
        <dbReference type="SAM" id="MobiDB-lite"/>
    </source>
</evidence>
<comment type="caution">
    <text evidence="2">The sequence shown here is derived from an EMBL/GenBank/DDBJ whole genome shotgun (WGS) entry which is preliminary data.</text>
</comment>
<gene>
    <name evidence="2" type="ORF">NPIL_373241</name>
</gene>
<organism evidence="2 3">
    <name type="scientific">Nephila pilipes</name>
    <name type="common">Giant wood spider</name>
    <name type="synonym">Nephila maculata</name>
    <dbReference type="NCBI Taxonomy" id="299642"/>
    <lineage>
        <taxon>Eukaryota</taxon>
        <taxon>Metazoa</taxon>
        <taxon>Ecdysozoa</taxon>
        <taxon>Arthropoda</taxon>
        <taxon>Chelicerata</taxon>
        <taxon>Arachnida</taxon>
        <taxon>Araneae</taxon>
        <taxon>Araneomorphae</taxon>
        <taxon>Entelegynae</taxon>
        <taxon>Araneoidea</taxon>
        <taxon>Nephilidae</taxon>
        <taxon>Nephila</taxon>
    </lineage>
</organism>
<name>A0A8X6UD61_NEPPI</name>
<accession>A0A8X6UD61</accession>
<sequence>MSLSIGRSERSEDQETSFLARPGMPNDPLLDVHFLPYFDNGTETNVTFQESKTAHLHCRIHQIGNKEEQKQLSSKRVTYSTKKESRFNDLSKKEYKIKVSKARRRLHLWGKISEH</sequence>
<dbReference type="AlphaFoldDB" id="A0A8X6UD61"/>
<proteinExistence type="predicted"/>
<keyword evidence="3" id="KW-1185">Reference proteome</keyword>
<protein>
    <submittedName>
        <fullName evidence="2">Uncharacterized protein</fullName>
    </submittedName>
</protein>
<dbReference type="OrthoDB" id="6354602at2759"/>
<reference evidence="2" key="1">
    <citation type="submission" date="2020-08" db="EMBL/GenBank/DDBJ databases">
        <title>Multicomponent nature underlies the extraordinary mechanical properties of spider dragline silk.</title>
        <authorList>
            <person name="Kono N."/>
            <person name="Nakamura H."/>
            <person name="Mori M."/>
            <person name="Yoshida Y."/>
            <person name="Ohtoshi R."/>
            <person name="Malay A.D."/>
            <person name="Moran D.A.P."/>
            <person name="Tomita M."/>
            <person name="Numata K."/>
            <person name="Arakawa K."/>
        </authorList>
    </citation>
    <scope>NUCLEOTIDE SEQUENCE</scope>
</reference>
<dbReference type="EMBL" id="BMAW01127033">
    <property type="protein sequence ID" value="GFU19381.1"/>
    <property type="molecule type" value="Genomic_DNA"/>
</dbReference>
<evidence type="ECO:0000313" key="3">
    <source>
        <dbReference type="Proteomes" id="UP000887013"/>
    </source>
</evidence>